<evidence type="ECO:0000256" key="1">
    <source>
        <dbReference type="ARBA" id="ARBA00004141"/>
    </source>
</evidence>
<evidence type="ECO:0000256" key="3">
    <source>
        <dbReference type="ARBA" id="ARBA00022989"/>
    </source>
</evidence>
<organism evidence="6 7">
    <name type="scientific">Helicostylum pulchrum</name>
    <dbReference type="NCBI Taxonomy" id="562976"/>
    <lineage>
        <taxon>Eukaryota</taxon>
        <taxon>Fungi</taxon>
        <taxon>Fungi incertae sedis</taxon>
        <taxon>Mucoromycota</taxon>
        <taxon>Mucoromycotina</taxon>
        <taxon>Mucoromycetes</taxon>
        <taxon>Mucorales</taxon>
        <taxon>Mucorineae</taxon>
        <taxon>Mucoraceae</taxon>
        <taxon>Helicostylum</taxon>
    </lineage>
</organism>
<comment type="caution">
    <text evidence="6">The sequence shown here is derived from an EMBL/GenBank/DDBJ whole genome shotgun (WGS) entry which is preliminary data.</text>
</comment>
<keyword evidence="2 5" id="KW-0812">Transmembrane</keyword>
<feature type="transmembrane region" description="Helical" evidence="5">
    <location>
        <begin position="20"/>
        <end position="40"/>
    </location>
</feature>
<feature type="transmembrane region" description="Helical" evidence="5">
    <location>
        <begin position="272"/>
        <end position="291"/>
    </location>
</feature>
<dbReference type="InterPro" id="IPR006603">
    <property type="entry name" value="PQ-loop_rpt"/>
</dbReference>
<keyword evidence="7" id="KW-1185">Reference proteome</keyword>
<dbReference type="Proteomes" id="UP001476247">
    <property type="component" value="Unassembled WGS sequence"/>
</dbReference>
<dbReference type="Pfam" id="PF04193">
    <property type="entry name" value="PQ-loop"/>
    <property type="match status" value="2"/>
</dbReference>
<keyword evidence="4 5" id="KW-0472">Membrane</keyword>
<feature type="transmembrane region" description="Helical" evidence="5">
    <location>
        <begin position="235"/>
        <end position="252"/>
    </location>
</feature>
<dbReference type="InterPro" id="IPR051415">
    <property type="entry name" value="LAAT-1"/>
</dbReference>
<gene>
    <name evidence="6" type="ORF">HPULCUR_010628</name>
</gene>
<feature type="transmembrane region" description="Helical" evidence="5">
    <location>
        <begin position="303"/>
        <end position="327"/>
    </location>
</feature>
<accession>A0ABP9YEP9</accession>
<evidence type="ECO:0000313" key="6">
    <source>
        <dbReference type="EMBL" id="GAA5805115.1"/>
    </source>
</evidence>
<dbReference type="Gene3D" id="1.20.1280.290">
    <property type="match status" value="2"/>
</dbReference>
<proteinExistence type="predicted"/>
<reference evidence="6 7" key="1">
    <citation type="submission" date="2024-04" db="EMBL/GenBank/DDBJ databases">
        <title>genome sequences of Mucor flavus KT1a and Helicostylum pulchrum KT1b strains isolation_sourced from the surface of a dry-aged beef.</title>
        <authorList>
            <person name="Toyotome T."/>
            <person name="Hosono M."/>
            <person name="Torimaru M."/>
            <person name="Fukuda K."/>
            <person name="Mikami N."/>
        </authorList>
    </citation>
    <scope>NUCLEOTIDE SEQUENCE [LARGE SCALE GENOMIC DNA]</scope>
    <source>
        <strain evidence="6 7">KT1b</strain>
    </source>
</reference>
<keyword evidence="3 5" id="KW-1133">Transmembrane helix</keyword>
<dbReference type="EMBL" id="BAABUJ010000042">
    <property type="protein sequence ID" value="GAA5805115.1"/>
    <property type="molecule type" value="Genomic_DNA"/>
</dbReference>
<dbReference type="PANTHER" id="PTHR16201">
    <property type="entry name" value="SEVEN TRANSMEMBRANE PROTEIN 1-RELATED"/>
    <property type="match status" value="1"/>
</dbReference>
<comment type="subcellular location">
    <subcellularLocation>
        <location evidence="1">Membrane</location>
        <topology evidence="1">Multi-pass membrane protein</topology>
    </subcellularLocation>
</comment>
<protein>
    <submittedName>
        <fullName evidence="6">Uncharacterized protein</fullName>
    </submittedName>
</protein>
<name>A0ABP9YEP9_9FUNG</name>
<feature type="transmembrane region" description="Helical" evidence="5">
    <location>
        <begin position="86"/>
        <end position="108"/>
    </location>
</feature>
<feature type="transmembrane region" description="Helical" evidence="5">
    <location>
        <begin position="195"/>
        <end position="215"/>
    </location>
</feature>
<evidence type="ECO:0000256" key="4">
    <source>
        <dbReference type="ARBA" id="ARBA00023136"/>
    </source>
</evidence>
<evidence type="ECO:0000256" key="5">
    <source>
        <dbReference type="SAM" id="Phobius"/>
    </source>
</evidence>
<dbReference type="SMART" id="SM00679">
    <property type="entry name" value="CTNS"/>
    <property type="match status" value="2"/>
</dbReference>
<dbReference type="PANTHER" id="PTHR16201:SF34">
    <property type="entry name" value="LYSOSOMAL AMINO ACID TRANSPORTER 1"/>
    <property type="match status" value="1"/>
</dbReference>
<feature type="transmembrane region" description="Helical" evidence="5">
    <location>
        <begin position="61"/>
        <end position="80"/>
    </location>
</feature>
<evidence type="ECO:0000313" key="7">
    <source>
        <dbReference type="Proteomes" id="UP001476247"/>
    </source>
</evidence>
<sequence>MTVCIPIEDGMPYTLFGDCVYGTQATISLLLGYFSILFWLNAQLPQLVENYKLGSAEGLSLNFLSIWLAGDTANLIGALLTHQLPFQLYLGFYFVSIDICLLCQWMYYNKFNATREYLIIPTSDTLQQQQQEPSNRLLFQHPAHSPLNIHHSNTTLIHDELTPFSSSASPSKWYTLDNEIVVINGQKKQQQTTRFMGLLLFTSTLFLNSNGHSLTTMSATSSSNDSFFELSQDNIIWIGRVFAWACTTLYLLSRIPQLLKNRRRQSVEGLSASLFIFAVCGNLTYSTSILTHPGQTLDSLLEALPYLIGSAGTLVFDFSIFCQFLWYKKQDQTITTPQQDTLINKYNTEHVV</sequence>
<evidence type="ECO:0000256" key="2">
    <source>
        <dbReference type="ARBA" id="ARBA00022692"/>
    </source>
</evidence>